<feature type="domain" description="NADPH-dependent FMN reductase-like" evidence="3">
    <location>
        <begin position="1"/>
        <end position="141"/>
    </location>
</feature>
<evidence type="ECO:0000313" key="4">
    <source>
        <dbReference type="EMBL" id="EKE80911.1"/>
    </source>
</evidence>
<protein>
    <submittedName>
        <fullName evidence="4">Flavoprotein</fullName>
    </submittedName>
</protein>
<dbReference type="PANTHER" id="PTHR30543">
    <property type="entry name" value="CHROMATE REDUCTASE"/>
    <property type="match status" value="1"/>
</dbReference>
<evidence type="ECO:0000256" key="2">
    <source>
        <dbReference type="ARBA" id="ARBA00022643"/>
    </source>
</evidence>
<keyword evidence="5" id="KW-1185">Reference proteome</keyword>
<dbReference type="SUPFAM" id="SSF52218">
    <property type="entry name" value="Flavoproteins"/>
    <property type="match status" value="1"/>
</dbReference>
<organism evidence="4 5">
    <name type="scientific">Idiomarina xiamenensis 10-D-4</name>
    <dbReference type="NCBI Taxonomy" id="740709"/>
    <lineage>
        <taxon>Bacteria</taxon>
        <taxon>Pseudomonadati</taxon>
        <taxon>Pseudomonadota</taxon>
        <taxon>Gammaproteobacteria</taxon>
        <taxon>Alteromonadales</taxon>
        <taxon>Idiomarinaceae</taxon>
        <taxon>Idiomarina</taxon>
    </lineage>
</organism>
<sequence>MSILIIAGSARQDSVNRKLQHRIAEVAEQLGIAYRLYEPSELDAPLYHGDLEQEKGVPPSMQRFAEAVAGASKVVVISPEYNASVPPLLKNAIDWSSRVDGSVWAGKTVLLGAASPGALGGMRGLSHLRDILTNVLAWIAPLMASCKNANDETIAAMDDDYLQKFLKQGD</sequence>
<dbReference type="eggNOG" id="COG0431">
    <property type="taxonomic scope" value="Bacteria"/>
</dbReference>
<proteinExistence type="predicted"/>
<dbReference type="Proteomes" id="UP000014115">
    <property type="component" value="Unassembled WGS sequence"/>
</dbReference>
<dbReference type="AlphaFoldDB" id="K2JC73"/>
<comment type="caution">
    <text evidence="4">The sequence shown here is derived from an EMBL/GenBank/DDBJ whole genome shotgun (WGS) entry which is preliminary data.</text>
</comment>
<name>K2JC73_9GAMM</name>
<dbReference type="PATRIC" id="fig|740709.3.peg.2222"/>
<dbReference type="PANTHER" id="PTHR30543:SF21">
    <property type="entry name" value="NAD(P)H-DEPENDENT FMN REDUCTASE LOT6"/>
    <property type="match status" value="1"/>
</dbReference>
<dbReference type="Pfam" id="PF03358">
    <property type="entry name" value="FMN_red"/>
    <property type="match status" value="1"/>
</dbReference>
<reference evidence="4 5" key="1">
    <citation type="journal article" date="2012" name="J. Bacteriol.">
        <title>Genome Sequence of Idiomarina xiamenensis Type Strain 10-D-4.</title>
        <authorList>
            <person name="Lai Q."/>
            <person name="Wang L."/>
            <person name="Wang W."/>
            <person name="Shao Z."/>
        </authorList>
    </citation>
    <scope>NUCLEOTIDE SEQUENCE [LARGE SCALE GENOMIC DNA]</scope>
    <source>
        <strain evidence="4 5">10-D-4</strain>
    </source>
</reference>
<evidence type="ECO:0000256" key="1">
    <source>
        <dbReference type="ARBA" id="ARBA00001917"/>
    </source>
</evidence>
<dbReference type="GO" id="GO:0005829">
    <property type="term" value="C:cytosol"/>
    <property type="evidence" value="ECO:0007669"/>
    <property type="project" value="TreeGrafter"/>
</dbReference>
<dbReference type="Gene3D" id="3.40.50.360">
    <property type="match status" value="1"/>
</dbReference>
<dbReference type="RefSeq" id="WP_008489548.1">
    <property type="nucleotide sequence ID" value="NZ_AMRG01000014.1"/>
</dbReference>
<comment type="cofactor">
    <cofactor evidence="1">
        <name>FMN</name>
        <dbReference type="ChEBI" id="CHEBI:58210"/>
    </cofactor>
</comment>
<evidence type="ECO:0000259" key="3">
    <source>
        <dbReference type="Pfam" id="PF03358"/>
    </source>
</evidence>
<keyword evidence="2" id="KW-0288">FMN</keyword>
<dbReference type="InterPro" id="IPR029039">
    <property type="entry name" value="Flavoprotein-like_sf"/>
</dbReference>
<dbReference type="GO" id="GO:0016491">
    <property type="term" value="F:oxidoreductase activity"/>
    <property type="evidence" value="ECO:0007669"/>
    <property type="project" value="InterPro"/>
</dbReference>
<dbReference type="STRING" id="740709.A10D4_11004"/>
<dbReference type="InterPro" id="IPR005025">
    <property type="entry name" value="FMN_Rdtase-like_dom"/>
</dbReference>
<dbReference type="OrthoDB" id="5767802at2"/>
<dbReference type="GO" id="GO:0010181">
    <property type="term" value="F:FMN binding"/>
    <property type="evidence" value="ECO:0007669"/>
    <property type="project" value="TreeGrafter"/>
</dbReference>
<evidence type="ECO:0000313" key="5">
    <source>
        <dbReference type="Proteomes" id="UP000014115"/>
    </source>
</evidence>
<gene>
    <name evidence="4" type="ORF">A10D4_11004</name>
</gene>
<accession>K2JC73</accession>
<dbReference type="EMBL" id="AMRG01000014">
    <property type="protein sequence ID" value="EKE80911.1"/>
    <property type="molecule type" value="Genomic_DNA"/>
</dbReference>
<keyword evidence="2" id="KW-0285">Flavoprotein</keyword>
<dbReference type="InterPro" id="IPR050712">
    <property type="entry name" value="NAD(P)H-dep_reductase"/>
</dbReference>